<proteinExistence type="predicted"/>
<evidence type="ECO:0000259" key="1">
    <source>
        <dbReference type="Pfam" id="PF13173"/>
    </source>
</evidence>
<reference evidence="2" key="1">
    <citation type="submission" date="2022-03" db="EMBL/GenBank/DDBJ databases">
        <title>De novo assembled genomes of Belliella spp. (Cyclobacteriaceae) strains.</title>
        <authorList>
            <person name="Szabo A."/>
            <person name="Korponai K."/>
            <person name="Felfoldi T."/>
        </authorList>
    </citation>
    <scope>NUCLEOTIDE SEQUENCE</scope>
    <source>
        <strain evidence="2">DSM 107340</strain>
    </source>
</reference>
<dbReference type="RefSeq" id="WP_241274709.1">
    <property type="nucleotide sequence ID" value="NZ_JAKZGS010000006.1"/>
</dbReference>
<gene>
    <name evidence="2" type="ORF">MM236_09350</name>
</gene>
<sequence>MERLIEMSRRKLIAIPPKFKRYLSGKIDWTQRLIVILGHRGTGKTTLMLQHMHESKVKSIYLGLDDYWFEENRLVELIEQLYLDGYRNFYLDEVHRYAHWSSDLKTIYDNYPDSKFIVSGSSILELSKGKADLSRRSAVYHLAGLSFREFINLEKDFNFPELDLNDLLDDHQKIAEKLSDQVDILSLFQEYLEFGYYPFYQEGKNLYKARLLEITNLVLEMDIAPFEELTHKTIKNMKKLIFIISESVPFIPNISKIAEKLEVSRNTILKTLDLLEQAQILNLLRSSTQGVSYLQKPEKIYLQNTNLAYAISSNHTNSGNIRETFFLNQVQVNHQITSPKFGDFMVDSKYVFEVGGPTKTKHQIEGVPNAFIAADGIKSGAGSKIPLWLFGFLY</sequence>
<evidence type="ECO:0000313" key="2">
    <source>
        <dbReference type="EMBL" id="MCH7398194.1"/>
    </source>
</evidence>
<dbReference type="EMBL" id="JAKZGS010000006">
    <property type="protein sequence ID" value="MCH7398194.1"/>
    <property type="molecule type" value="Genomic_DNA"/>
</dbReference>
<comment type="caution">
    <text evidence="2">The sequence shown here is derived from an EMBL/GenBank/DDBJ whole genome shotgun (WGS) entry which is preliminary data.</text>
</comment>
<accession>A0ABS9UP11</accession>
<dbReference type="PANTHER" id="PTHR42990">
    <property type="entry name" value="ATPASE"/>
    <property type="match status" value="1"/>
</dbReference>
<keyword evidence="3" id="KW-1185">Reference proteome</keyword>
<dbReference type="InterPro" id="IPR027417">
    <property type="entry name" value="P-loop_NTPase"/>
</dbReference>
<feature type="domain" description="AAA" evidence="1">
    <location>
        <begin position="31"/>
        <end position="150"/>
    </location>
</feature>
<dbReference type="Gene3D" id="3.40.50.300">
    <property type="entry name" value="P-loop containing nucleotide triphosphate hydrolases"/>
    <property type="match status" value="1"/>
</dbReference>
<dbReference type="Proteomes" id="UP001165488">
    <property type="component" value="Unassembled WGS sequence"/>
</dbReference>
<dbReference type="InterPro" id="IPR041682">
    <property type="entry name" value="AAA_14"/>
</dbReference>
<name>A0ABS9UP11_9BACT</name>
<dbReference type="SUPFAM" id="SSF52540">
    <property type="entry name" value="P-loop containing nucleoside triphosphate hydrolases"/>
    <property type="match status" value="1"/>
</dbReference>
<evidence type="ECO:0000313" key="3">
    <source>
        <dbReference type="Proteomes" id="UP001165488"/>
    </source>
</evidence>
<organism evidence="2 3">
    <name type="scientific">Belliella calami</name>
    <dbReference type="NCBI Taxonomy" id="2923436"/>
    <lineage>
        <taxon>Bacteria</taxon>
        <taxon>Pseudomonadati</taxon>
        <taxon>Bacteroidota</taxon>
        <taxon>Cytophagia</taxon>
        <taxon>Cytophagales</taxon>
        <taxon>Cyclobacteriaceae</taxon>
        <taxon>Belliella</taxon>
    </lineage>
</organism>
<dbReference type="PANTHER" id="PTHR42990:SF1">
    <property type="entry name" value="AAA+ ATPASE DOMAIN-CONTAINING PROTEIN"/>
    <property type="match status" value="1"/>
</dbReference>
<dbReference type="Pfam" id="PF13173">
    <property type="entry name" value="AAA_14"/>
    <property type="match status" value="1"/>
</dbReference>
<protein>
    <submittedName>
        <fullName evidence="2">AAA family ATPase</fullName>
    </submittedName>
</protein>